<evidence type="ECO:0000313" key="4">
    <source>
        <dbReference type="EMBL" id="CAH7685715.1"/>
    </source>
</evidence>
<dbReference type="EMBL" id="CALTRL010005741">
    <property type="protein sequence ID" value="CAH7685715.1"/>
    <property type="molecule type" value="Genomic_DNA"/>
</dbReference>
<reference evidence="4" key="1">
    <citation type="submission" date="2022-06" db="EMBL/GenBank/DDBJ databases">
        <authorList>
            <consortium name="SYNGENTA / RWTH Aachen University"/>
        </authorList>
    </citation>
    <scope>NUCLEOTIDE SEQUENCE</scope>
</reference>
<evidence type="ECO:0000313" key="5">
    <source>
        <dbReference type="Proteomes" id="UP001153365"/>
    </source>
</evidence>
<protein>
    <submittedName>
        <fullName evidence="4">Atypical/ABC1/ABC1-B protein kinase</fullName>
    </submittedName>
</protein>
<dbReference type="GO" id="GO:0007005">
    <property type="term" value="P:mitochondrion organization"/>
    <property type="evidence" value="ECO:0007669"/>
    <property type="project" value="TreeGrafter"/>
</dbReference>
<dbReference type="InterPro" id="IPR045307">
    <property type="entry name" value="ADCK1_dom"/>
</dbReference>
<keyword evidence="4" id="KW-0808">Transferase</keyword>
<feature type="transmembrane region" description="Helical" evidence="2">
    <location>
        <begin position="123"/>
        <end position="141"/>
    </location>
</feature>
<comment type="similarity">
    <text evidence="1">Belongs to the protein kinase superfamily. ADCK protein kinase family.</text>
</comment>
<dbReference type="AlphaFoldDB" id="A0AAV0BH58"/>
<name>A0AAV0BH58_PHAPC</name>
<dbReference type="InterPro" id="IPR004147">
    <property type="entry name" value="ABC1_dom"/>
</dbReference>
<evidence type="ECO:0000256" key="1">
    <source>
        <dbReference type="ARBA" id="ARBA00009670"/>
    </source>
</evidence>
<dbReference type="PANTHER" id="PTHR43173:SF19">
    <property type="entry name" value="AARF DOMAIN-CONTAINING PROTEIN KINASE 1"/>
    <property type="match status" value="1"/>
</dbReference>
<accession>A0AAV0BH58</accession>
<dbReference type="Gene3D" id="1.10.510.10">
    <property type="entry name" value="Transferase(Phosphotransferase) domain 1"/>
    <property type="match status" value="1"/>
</dbReference>
<dbReference type="Proteomes" id="UP001153365">
    <property type="component" value="Unassembled WGS sequence"/>
</dbReference>
<keyword evidence="5" id="KW-1185">Reference proteome</keyword>
<feature type="domain" description="ABC1 atypical kinase-like" evidence="3">
    <location>
        <begin position="239"/>
        <end position="481"/>
    </location>
</feature>
<dbReference type="GO" id="GO:0016301">
    <property type="term" value="F:kinase activity"/>
    <property type="evidence" value="ECO:0007669"/>
    <property type="project" value="UniProtKB-KW"/>
</dbReference>
<comment type="caution">
    <text evidence="4">The sequence shown here is derived from an EMBL/GenBank/DDBJ whole genome shotgun (WGS) entry which is preliminary data.</text>
</comment>
<dbReference type="InterPro" id="IPR051130">
    <property type="entry name" value="Mito_struct-func_regulator"/>
</dbReference>
<keyword evidence="4" id="KW-0418">Kinase</keyword>
<dbReference type="InterPro" id="IPR011009">
    <property type="entry name" value="Kinase-like_dom_sf"/>
</dbReference>
<gene>
    <name evidence="4" type="ORF">PPACK8108_LOCUS20286</name>
</gene>
<keyword evidence="2" id="KW-1133">Transmembrane helix</keyword>
<dbReference type="GO" id="GO:0005743">
    <property type="term" value="C:mitochondrial inner membrane"/>
    <property type="evidence" value="ECO:0007669"/>
    <property type="project" value="TreeGrafter"/>
</dbReference>
<keyword evidence="2" id="KW-0472">Membrane</keyword>
<dbReference type="SUPFAM" id="SSF56112">
    <property type="entry name" value="Protein kinase-like (PK-like)"/>
    <property type="match status" value="1"/>
</dbReference>
<keyword evidence="2" id="KW-0812">Transmembrane</keyword>
<proteinExistence type="inferred from homology"/>
<dbReference type="Pfam" id="PF03109">
    <property type="entry name" value="ABC1"/>
    <property type="match status" value="1"/>
</dbReference>
<dbReference type="CDD" id="cd13969">
    <property type="entry name" value="ADCK1-like"/>
    <property type="match status" value="1"/>
</dbReference>
<sequence>MACQGNLKSWLDTRYARGALACLPLAVQGKGVLKSKKFYSALATKKDVFFSTKDRFKTHLQLENLKFTSNQVFYSAFIYPKHVKTFSSTSGYKFLKNDDLTRSELDQSSKSRRNSTKPKWNKTQALILSVAVTIITYKILFEYVPPFRFVMLAVVRSTRVVIAVIGAMSDYKTLFAKSWPDDSAGRAQRHLDYQTTHLSAARRILNVLKQNGGIFVKLGQHLSSVQLIPIAWSSTMRPLQDQCLATPYELIDQLFFNDVGVGIEQLFDRFDPQPIGVASLAQVHRARDRETGREVAVKVMHPSLEEYLEIDTQTVIVMLKLVKWVFPEFEFSWLGEEMKENLPKEMDFRLEAANAVKCSNQFSNLEKSALKIPDVLWAKKRVLVMEYITGGRFDDLEYLAEHKIDRNRASQELARIFSQMIYLNGYFHADPHAGNLLIRPAPTSSKSPHNFEIVLLDHGLYFDLSDQLRVNYAKFWLSLLTSSPTAERRKLAKLVGNISDENYDIFESAITGRVGMKGSGSLMSMYSQTKEEQQLIRSAIIEREGIVPEILRILRNMPRRLLMILKVNDLTRALDLSLKTTHSAFRIWLIFARYCRTAIWRDELNSIKNRYFSDGFSLSLFFWWSRVFWEHQKWHYVLGVAEFGMDLYASLSKTYLWIKGLTSGGFRRARREAAGLAF</sequence>
<evidence type="ECO:0000256" key="2">
    <source>
        <dbReference type="SAM" id="Phobius"/>
    </source>
</evidence>
<evidence type="ECO:0000259" key="3">
    <source>
        <dbReference type="Pfam" id="PF03109"/>
    </source>
</evidence>
<dbReference type="GO" id="GO:0055088">
    <property type="term" value="P:lipid homeostasis"/>
    <property type="evidence" value="ECO:0007669"/>
    <property type="project" value="TreeGrafter"/>
</dbReference>
<dbReference type="PANTHER" id="PTHR43173">
    <property type="entry name" value="ABC1 FAMILY PROTEIN"/>
    <property type="match status" value="1"/>
</dbReference>
<organism evidence="4 5">
    <name type="scientific">Phakopsora pachyrhizi</name>
    <name type="common">Asian soybean rust disease fungus</name>
    <dbReference type="NCBI Taxonomy" id="170000"/>
    <lineage>
        <taxon>Eukaryota</taxon>
        <taxon>Fungi</taxon>
        <taxon>Dikarya</taxon>
        <taxon>Basidiomycota</taxon>
        <taxon>Pucciniomycotina</taxon>
        <taxon>Pucciniomycetes</taxon>
        <taxon>Pucciniales</taxon>
        <taxon>Phakopsoraceae</taxon>
        <taxon>Phakopsora</taxon>
    </lineage>
</organism>